<dbReference type="SUPFAM" id="SSF161070">
    <property type="entry name" value="SNF-like"/>
    <property type="match status" value="1"/>
</dbReference>
<dbReference type="PROSITE" id="PS50267">
    <property type="entry name" value="NA_NEUROTRAN_SYMP_3"/>
    <property type="match status" value="1"/>
</dbReference>
<evidence type="ECO:0000256" key="3">
    <source>
        <dbReference type="ARBA" id="ARBA00022448"/>
    </source>
</evidence>
<organism evidence="10">
    <name type="scientific">Timema poppense</name>
    <name type="common">Walking stick</name>
    <dbReference type="NCBI Taxonomy" id="170557"/>
    <lineage>
        <taxon>Eukaryota</taxon>
        <taxon>Metazoa</taxon>
        <taxon>Ecdysozoa</taxon>
        <taxon>Arthropoda</taxon>
        <taxon>Hexapoda</taxon>
        <taxon>Insecta</taxon>
        <taxon>Pterygota</taxon>
        <taxon>Neoptera</taxon>
        <taxon>Polyneoptera</taxon>
        <taxon>Phasmatodea</taxon>
        <taxon>Timematodea</taxon>
        <taxon>Timematoidea</taxon>
        <taxon>Timematidae</taxon>
        <taxon>Timema</taxon>
    </lineage>
</organism>
<feature type="binding site" evidence="8">
    <location>
        <position position="68"/>
    </location>
    <ligand>
        <name>Na(+)</name>
        <dbReference type="ChEBI" id="CHEBI:29101"/>
        <label>1</label>
    </ligand>
</feature>
<dbReference type="GO" id="GO:0005283">
    <property type="term" value="F:amino acid:sodium symporter activity"/>
    <property type="evidence" value="ECO:0007669"/>
    <property type="project" value="TreeGrafter"/>
</dbReference>
<dbReference type="GO" id="GO:0005886">
    <property type="term" value="C:plasma membrane"/>
    <property type="evidence" value="ECO:0007669"/>
    <property type="project" value="TreeGrafter"/>
</dbReference>
<keyword evidence="3" id="KW-0813">Transport</keyword>
<reference evidence="10" key="1">
    <citation type="submission" date="2020-11" db="EMBL/GenBank/DDBJ databases">
        <authorList>
            <person name="Tran Van P."/>
        </authorList>
    </citation>
    <scope>NUCLEOTIDE SEQUENCE</scope>
</reference>
<protein>
    <submittedName>
        <fullName evidence="10">Uncharacterized protein</fullName>
    </submittedName>
</protein>
<evidence type="ECO:0000256" key="5">
    <source>
        <dbReference type="ARBA" id="ARBA00022847"/>
    </source>
</evidence>
<evidence type="ECO:0000256" key="9">
    <source>
        <dbReference type="SAM" id="Phobius"/>
    </source>
</evidence>
<accession>A0A7R9CPI9</accession>
<feature type="transmembrane region" description="Helical" evidence="9">
    <location>
        <begin position="127"/>
        <end position="143"/>
    </location>
</feature>
<feature type="transmembrane region" description="Helical" evidence="9">
    <location>
        <begin position="65"/>
        <end position="85"/>
    </location>
</feature>
<comment type="similarity">
    <text evidence="2">Belongs to the sodium:neurotransmitter symporter (SNF) (TC 2.A.22) family.</text>
</comment>
<dbReference type="InterPro" id="IPR000175">
    <property type="entry name" value="Na/ntran_symport"/>
</dbReference>
<feature type="transmembrane region" description="Helical" evidence="9">
    <location>
        <begin position="150"/>
        <end position="171"/>
    </location>
</feature>
<dbReference type="GO" id="GO:0015187">
    <property type="term" value="F:glycine transmembrane transporter activity"/>
    <property type="evidence" value="ECO:0007669"/>
    <property type="project" value="TreeGrafter"/>
</dbReference>
<keyword evidence="8" id="KW-0479">Metal-binding</keyword>
<keyword evidence="5" id="KW-0769">Symport</keyword>
<feature type="transmembrane region" description="Helical" evidence="9">
    <location>
        <begin position="27"/>
        <end position="45"/>
    </location>
</feature>
<feature type="transmembrane region" description="Helical" evidence="9">
    <location>
        <begin position="191"/>
        <end position="211"/>
    </location>
</feature>
<evidence type="ECO:0000256" key="2">
    <source>
        <dbReference type="ARBA" id="ARBA00006459"/>
    </source>
</evidence>
<dbReference type="PANTHER" id="PTHR11616">
    <property type="entry name" value="SODIUM/CHLORIDE DEPENDENT TRANSPORTER"/>
    <property type="match status" value="1"/>
</dbReference>
<comment type="subcellular location">
    <subcellularLocation>
        <location evidence="1">Membrane</location>
        <topology evidence="1">Multi-pass membrane protein</topology>
    </subcellularLocation>
</comment>
<evidence type="ECO:0000256" key="6">
    <source>
        <dbReference type="ARBA" id="ARBA00022989"/>
    </source>
</evidence>
<name>A0A7R9CPI9_TIMPO</name>
<dbReference type="Pfam" id="PF00209">
    <property type="entry name" value="SNF"/>
    <property type="match status" value="1"/>
</dbReference>
<keyword evidence="8" id="KW-0915">Sodium</keyword>
<dbReference type="InterPro" id="IPR037272">
    <property type="entry name" value="SNS_sf"/>
</dbReference>
<feature type="transmembrane region" description="Helical" evidence="9">
    <location>
        <begin position="92"/>
        <end position="115"/>
    </location>
</feature>
<dbReference type="EMBL" id="OD001016">
    <property type="protein sequence ID" value="CAD7400266.1"/>
    <property type="molecule type" value="Genomic_DNA"/>
</dbReference>
<evidence type="ECO:0000256" key="1">
    <source>
        <dbReference type="ARBA" id="ARBA00004141"/>
    </source>
</evidence>
<dbReference type="GO" id="GO:0089718">
    <property type="term" value="P:amino acid import across plasma membrane"/>
    <property type="evidence" value="ECO:0007669"/>
    <property type="project" value="TreeGrafter"/>
</dbReference>
<evidence type="ECO:0000256" key="8">
    <source>
        <dbReference type="PIRSR" id="PIRSR600175-1"/>
    </source>
</evidence>
<sequence length="259" mass="28744">MKVLSWIVEIVVKFLNMRTQLSTMPTFLVWTLKFNIGLGAIWRFPMNAYMFGTANMVWYYALEQAMYSVGVALGPLIMFGSYACVRRDVRFNIILSCVLVIILSVLASMFVFEILGIKASASDERPHFVFVVYSEAFNLIAAAPNITRALFYFVFVTTAASNSFTTIIVIVSSIDKFAPKLCHKIGYNNTYFIVMGILFMLSIPCVTKVSIYSAFTAMGSPLHTVQDSLLDRLLGAEQGTLLENYVTDGSAASEPAGFP</sequence>
<dbReference type="GO" id="GO:0015179">
    <property type="term" value="F:L-amino acid transmembrane transporter activity"/>
    <property type="evidence" value="ECO:0007669"/>
    <property type="project" value="TreeGrafter"/>
</dbReference>
<keyword evidence="4 9" id="KW-0812">Transmembrane</keyword>
<keyword evidence="7 9" id="KW-0472">Membrane</keyword>
<proteinExistence type="inferred from homology"/>
<keyword evidence="6 9" id="KW-1133">Transmembrane helix</keyword>
<gene>
    <name evidence="10" type="ORF">TPSB3V08_LOCUS2541</name>
</gene>
<evidence type="ECO:0000256" key="7">
    <source>
        <dbReference type="ARBA" id="ARBA00023136"/>
    </source>
</evidence>
<dbReference type="GO" id="GO:0046872">
    <property type="term" value="F:metal ion binding"/>
    <property type="evidence" value="ECO:0007669"/>
    <property type="project" value="UniProtKB-KW"/>
</dbReference>
<dbReference type="PANTHER" id="PTHR11616:SF236">
    <property type="entry name" value="TRANSPORTER"/>
    <property type="match status" value="1"/>
</dbReference>
<evidence type="ECO:0000313" key="10">
    <source>
        <dbReference type="EMBL" id="CAD7400266.1"/>
    </source>
</evidence>
<dbReference type="AlphaFoldDB" id="A0A7R9CPI9"/>
<evidence type="ECO:0000256" key="4">
    <source>
        <dbReference type="ARBA" id="ARBA00022692"/>
    </source>
</evidence>